<accession>A0A7C3ZP03</accession>
<dbReference type="GO" id="GO:0015979">
    <property type="term" value="P:photosynthesis"/>
    <property type="evidence" value="ECO:0007669"/>
    <property type="project" value="UniProtKB-UniRule"/>
</dbReference>
<keyword evidence="5 9" id="KW-0603">Photosystem I</keyword>
<dbReference type="AlphaFoldDB" id="A0A7C3ZP03"/>
<evidence type="ECO:0000256" key="7">
    <source>
        <dbReference type="ARBA" id="ARBA00023078"/>
    </source>
</evidence>
<dbReference type="EMBL" id="DSPX01000190">
    <property type="protein sequence ID" value="HGG02524.1"/>
    <property type="molecule type" value="Genomic_DNA"/>
</dbReference>
<keyword evidence="3 9" id="KW-0602">Photosynthesis</keyword>
<dbReference type="SUPFAM" id="SSF81563">
    <property type="entry name" value="Photosystem I reaction center subunit X, PsaK"/>
    <property type="match status" value="1"/>
</dbReference>
<dbReference type="GO" id="GO:0031676">
    <property type="term" value="C:plasma membrane-derived thylakoid membrane"/>
    <property type="evidence" value="ECO:0007669"/>
    <property type="project" value="UniProtKB-SubCell"/>
</dbReference>
<dbReference type="GO" id="GO:0009522">
    <property type="term" value="C:photosystem I"/>
    <property type="evidence" value="ECO:0007669"/>
    <property type="project" value="UniProtKB-KW"/>
</dbReference>
<evidence type="ECO:0000256" key="8">
    <source>
        <dbReference type="ARBA" id="ARBA00023136"/>
    </source>
</evidence>
<keyword evidence="8 9" id="KW-0472">Membrane</keyword>
<proteinExistence type="inferred from homology"/>
<keyword evidence="6 9" id="KW-1133">Transmembrane helix</keyword>
<comment type="subcellular location">
    <subcellularLocation>
        <location evidence="9">Cellular thylakoid membrane</location>
        <topology evidence="9">Multi-pass membrane protein</topology>
    </subcellularLocation>
    <subcellularLocation>
        <location evidence="1">Membrane</location>
        <topology evidence="1">Multi-pass membrane protein</topology>
    </subcellularLocation>
</comment>
<name>A0A7C3ZP03_9CYAN</name>
<gene>
    <name evidence="9 10" type="primary">psaK</name>
    <name evidence="10" type="ORF">ENR15_18230</name>
</gene>
<sequence>MVYTSLVGAVTATGITTPEWSLNVALVMILCNLFALAIGYKAIQKSGVGPKLPVGLPPLFSNFGVPELIATACFGHLLGVGFILGMGNAGLL</sequence>
<keyword evidence="7 9" id="KW-0793">Thylakoid</keyword>
<dbReference type="InterPro" id="IPR017492">
    <property type="entry name" value="PSI_PsaK"/>
</dbReference>
<dbReference type="Gene3D" id="1.20.860.20">
    <property type="entry name" value="Photosystem I PsaK, reaction centre"/>
    <property type="match status" value="1"/>
</dbReference>
<feature type="transmembrane region" description="Helical" evidence="9">
    <location>
        <begin position="20"/>
        <end position="43"/>
    </location>
</feature>
<evidence type="ECO:0000256" key="1">
    <source>
        <dbReference type="ARBA" id="ARBA00004141"/>
    </source>
</evidence>
<evidence type="ECO:0000256" key="2">
    <source>
        <dbReference type="ARBA" id="ARBA00006458"/>
    </source>
</evidence>
<feature type="transmembrane region" description="Helical" evidence="9">
    <location>
        <begin position="64"/>
        <end position="86"/>
    </location>
</feature>
<dbReference type="InterPro" id="IPR035982">
    <property type="entry name" value="PSI_centre_PsaK_sf"/>
</dbReference>
<dbReference type="InterPro" id="IPR037101">
    <property type="entry name" value="PSI_PsaK_bact"/>
</dbReference>
<organism evidence="10">
    <name type="scientific">Planktothricoides sp. SpSt-374</name>
    <dbReference type="NCBI Taxonomy" id="2282167"/>
    <lineage>
        <taxon>Bacteria</taxon>
        <taxon>Bacillati</taxon>
        <taxon>Cyanobacteriota</taxon>
        <taxon>Cyanophyceae</taxon>
        <taxon>Oscillatoriophycideae</taxon>
        <taxon>Oscillatoriales</taxon>
        <taxon>Oscillatoriaceae</taxon>
        <taxon>Planktothricoides</taxon>
    </lineage>
</organism>
<keyword evidence="4 9" id="KW-0812">Transmembrane</keyword>
<evidence type="ECO:0000313" key="10">
    <source>
        <dbReference type="EMBL" id="HGG02524.1"/>
    </source>
</evidence>
<comment type="similarity">
    <text evidence="2 9">Belongs to the PsaG/PsaK family.</text>
</comment>
<dbReference type="NCBIfam" id="TIGR03049">
    <property type="entry name" value="PS_I_psaK"/>
    <property type="match status" value="1"/>
</dbReference>
<dbReference type="Pfam" id="PF01241">
    <property type="entry name" value="PSI_PSAK"/>
    <property type="match status" value="1"/>
</dbReference>
<evidence type="ECO:0000256" key="6">
    <source>
        <dbReference type="ARBA" id="ARBA00022989"/>
    </source>
</evidence>
<evidence type="ECO:0000256" key="5">
    <source>
        <dbReference type="ARBA" id="ARBA00022836"/>
    </source>
</evidence>
<dbReference type="InterPro" id="IPR000549">
    <property type="entry name" value="PSI_PsaG/PsaK"/>
</dbReference>
<evidence type="ECO:0000256" key="4">
    <source>
        <dbReference type="ARBA" id="ARBA00022692"/>
    </source>
</evidence>
<evidence type="ECO:0000256" key="9">
    <source>
        <dbReference type="HAMAP-Rule" id="MF_00474"/>
    </source>
</evidence>
<protein>
    <recommendedName>
        <fullName evidence="9">Photosystem I reaction center subunit PsaK</fullName>
    </recommendedName>
    <alternativeName>
        <fullName evidence="9">Photosystem I subunit X</fullName>
    </alternativeName>
</protein>
<dbReference type="HAMAP" id="MF_00474">
    <property type="entry name" value="PSI_PsaK"/>
    <property type="match status" value="1"/>
</dbReference>
<comment type="caution">
    <text evidence="10">The sequence shown here is derived from an EMBL/GenBank/DDBJ whole genome shotgun (WGS) entry which is preliminary data.</text>
</comment>
<reference evidence="10" key="1">
    <citation type="journal article" date="2020" name="mSystems">
        <title>Genome- and Community-Level Interaction Insights into Carbon Utilization and Element Cycling Functions of Hydrothermarchaeota in Hydrothermal Sediment.</title>
        <authorList>
            <person name="Zhou Z."/>
            <person name="Liu Y."/>
            <person name="Xu W."/>
            <person name="Pan J."/>
            <person name="Luo Z.H."/>
            <person name="Li M."/>
        </authorList>
    </citation>
    <scope>NUCLEOTIDE SEQUENCE [LARGE SCALE GENOMIC DNA]</scope>
    <source>
        <strain evidence="10">SpSt-374</strain>
    </source>
</reference>
<evidence type="ECO:0000256" key="3">
    <source>
        <dbReference type="ARBA" id="ARBA00022531"/>
    </source>
</evidence>